<keyword evidence="1" id="KW-1133">Transmembrane helix</keyword>
<dbReference type="EMBL" id="WOCE01000004">
    <property type="protein sequence ID" value="KAE9614902.1"/>
    <property type="molecule type" value="Genomic_DNA"/>
</dbReference>
<accession>A0A6A4QN71</accession>
<protein>
    <submittedName>
        <fullName evidence="2">Uncharacterized protein</fullName>
    </submittedName>
</protein>
<feature type="transmembrane region" description="Helical" evidence="1">
    <location>
        <begin position="12"/>
        <end position="35"/>
    </location>
</feature>
<proteinExistence type="predicted"/>
<keyword evidence="1" id="KW-0812">Transmembrane</keyword>
<organism evidence="2 3">
    <name type="scientific">Lupinus albus</name>
    <name type="common">White lupine</name>
    <name type="synonym">Lupinus termis</name>
    <dbReference type="NCBI Taxonomy" id="3870"/>
    <lineage>
        <taxon>Eukaryota</taxon>
        <taxon>Viridiplantae</taxon>
        <taxon>Streptophyta</taxon>
        <taxon>Embryophyta</taxon>
        <taxon>Tracheophyta</taxon>
        <taxon>Spermatophyta</taxon>
        <taxon>Magnoliopsida</taxon>
        <taxon>eudicotyledons</taxon>
        <taxon>Gunneridae</taxon>
        <taxon>Pentapetalae</taxon>
        <taxon>rosids</taxon>
        <taxon>fabids</taxon>
        <taxon>Fabales</taxon>
        <taxon>Fabaceae</taxon>
        <taxon>Papilionoideae</taxon>
        <taxon>50 kb inversion clade</taxon>
        <taxon>genistoids sensu lato</taxon>
        <taxon>core genistoids</taxon>
        <taxon>Genisteae</taxon>
        <taxon>Lupinus</taxon>
    </lineage>
</organism>
<dbReference type="AlphaFoldDB" id="A0A6A4QN71"/>
<evidence type="ECO:0000313" key="2">
    <source>
        <dbReference type="EMBL" id="KAE9614902.1"/>
    </source>
</evidence>
<sequence>MHIRRITKGHIALIYGEVYIVLLIMTVIENLSYLICLLCQLFLHKGIIIVFDANKNIQIFWLLLNCSIVHSSRNISFRVSH</sequence>
<keyword evidence="1" id="KW-0472">Membrane</keyword>
<reference evidence="3" key="1">
    <citation type="journal article" date="2020" name="Nat. Commun.">
        <title>Genome sequence of the cluster root forming white lupin.</title>
        <authorList>
            <person name="Hufnagel B."/>
            <person name="Marques A."/>
            <person name="Soriano A."/>
            <person name="Marques L."/>
            <person name="Divol F."/>
            <person name="Doumas P."/>
            <person name="Sallet E."/>
            <person name="Mancinotti D."/>
            <person name="Carrere S."/>
            <person name="Marande W."/>
            <person name="Arribat S."/>
            <person name="Keller J."/>
            <person name="Huneau C."/>
            <person name="Blein T."/>
            <person name="Aime D."/>
            <person name="Laguerre M."/>
            <person name="Taylor J."/>
            <person name="Schubert V."/>
            <person name="Nelson M."/>
            <person name="Geu-Flores F."/>
            <person name="Crespi M."/>
            <person name="Gallardo-Guerrero K."/>
            <person name="Delaux P.-M."/>
            <person name="Salse J."/>
            <person name="Berges H."/>
            <person name="Guyot R."/>
            <person name="Gouzy J."/>
            <person name="Peret B."/>
        </authorList>
    </citation>
    <scope>NUCLEOTIDE SEQUENCE [LARGE SCALE GENOMIC DNA]</scope>
    <source>
        <strain evidence="3">cv. Amiga</strain>
    </source>
</reference>
<gene>
    <name evidence="2" type="ORF">Lalb_Chr04g0249591</name>
</gene>
<keyword evidence="3" id="KW-1185">Reference proteome</keyword>
<evidence type="ECO:0000313" key="3">
    <source>
        <dbReference type="Proteomes" id="UP000447434"/>
    </source>
</evidence>
<dbReference type="Proteomes" id="UP000447434">
    <property type="component" value="Chromosome 4"/>
</dbReference>
<evidence type="ECO:0000256" key="1">
    <source>
        <dbReference type="SAM" id="Phobius"/>
    </source>
</evidence>
<comment type="caution">
    <text evidence="2">The sequence shown here is derived from an EMBL/GenBank/DDBJ whole genome shotgun (WGS) entry which is preliminary data.</text>
</comment>
<name>A0A6A4QN71_LUPAL</name>